<name>A0ABN7P7K4_TIMPD</name>
<accession>A0ABN7P7K4</accession>
<dbReference type="PANTHER" id="PTHR45418:SF5">
    <property type="entry name" value="BRCA2-INTERACTING PROTEIN-LIKE-RELATED"/>
    <property type="match status" value="1"/>
</dbReference>
<reference evidence="4" key="1">
    <citation type="submission" date="2021-03" db="EMBL/GenBank/DDBJ databases">
        <authorList>
            <person name="Tran Van P."/>
        </authorList>
    </citation>
    <scope>NUCLEOTIDE SEQUENCE</scope>
</reference>
<evidence type="ECO:0000313" key="5">
    <source>
        <dbReference type="Proteomes" id="UP001153148"/>
    </source>
</evidence>
<comment type="subcellular location">
    <subcellularLocation>
        <location evidence="1">Cytoplasm</location>
    </subcellularLocation>
</comment>
<dbReference type="Pfam" id="PF21634">
    <property type="entry name" value="MOV-10_beta-barrel"/>
    <property type="match status" value="1"/>
</dbReference>
<evidence type="ECO:0000256" key="2">
    <source>
        <dbReference type="ARBA" id="ARBA00022490"/>
    </source>
</evidence>
<dbReference type="EMBL" id="CAJPIN010015844">
    <property type="protein sequence ID" value="CAG2061430.1"/>
    <property type="molecule type" value="Genomic_DNA"/>
</dbReference>
<proteinExistence type="predicted"/>
<evidence type="ECO:0000313" key="4">
    <source>
        <dbReference type="EMBL" id="CAG2061430.1"/>
    </source>
</evidence>
<keyword evidence="5" id="KW-1185">Reference proteome</keyword>
<organism evidence="4 5">
    <name type="scientific">Timema podura</name>
    <name type="common">Walking stick</name>
    <dbReference type="NCBI Taxonomy" id="61482"/>
    <lineage>
        <taxon>Eukaryota</taxon>
        <taxon>Metazoa</taxon>
        <taxon>Ecdysozoa</taxon>
        <taxon>Arthropoda</taxon>
        <taxon>Hexapoda</taxon>
        <taxon>Insecta</taxon>
        <taxon>Pterygota</taxon>
        <taxon>Neoptera</taxon>
        <taxon>Polyneoptera</taxon>
        <taxon>Phasmatodea</taxon>
        <taxon>Timematodea</taxon>
        <taxon>Timematoidea</taxon>
        <taxon>Timematidae</taxon>
        <taxon>Timema</taxon>
    </lineage>
</organism>
<sequence>MSLCFDCSSKLLQEDSLCKENYTDFFTTLLYLEEYDSREKLEQYNMAKVPLKIVMEDRVELEVPGLAEKRPSVVKGDKVLVRVYVDDLVSSSVQFEGVVAEVRETVVWLSGFDNG</sequence>
<dbReference type="Proteomes" id="UP001153148">
    <property type="component" value="Unassembled WGS sequence"/>
</dbReference>
<evidence type="ECO:0000259" key="3">
    <source>
        <dbReference type="Pfam" id="PF21634"/>
    </source>
</evidence>
<comment type="caution">
    <text evidence="4">The sequence shown here is derived from an EMBL/GenBank/DDBJ whole genome shotgun (WGS) entry which is preliminary data.</text>
</comment>
<evidence type="ECO:0000256" key="1">
    <source>
        <dbReference type="ARBA" id="ARBA00004496"/>
    </source>
</evidence>
<protein>
    <recommendedName>
        <fullName evidence="3">Helicase MOV-10-like beta-barrel domain-containing protein</fullName>
    </recommendedName>
</protein>
<dbReference type="PANTHER" id="PTHR45418">
    <property type="entry name" value="CANCER/TESTIS ANTIGEN 55"/>
    <property type="match status" value="1"/>
</dbReference>
<dbReference type="InterPro" id="IPR049080">
    <property type="entry name" value="MOV-10-like_beta-barrel"/>
</dbReference>
<keyword evidence="2" id="KW-0963">Cytoplasm</keyword>
<feature type="domain" description="Helicase MOV-10-like beta-barrel" evidence="3">
    <location>
        <begin position="44"/>
        <end position="110"/>
    </location>
</feature>
<gene>
    <name evidence="4" type="ORF">TPAB3V08_LOCUS8384</name>
</gene>